<evidence type="ECO:0000256" key="11">
    <source>
        <dbReference type="ARBA" id="ARBA00023310"/>
    </source>
</evidence>
<evidence type="ECO:0000256" key="8">
    <source>
        <dbReference type="ARBA" id="ARBA00023065"/>
    </source>
</evidence>
<comment type="subcellular location">
    <subcellularLocation>
        <location evidence="1 12">Mitochondrion membrane</location>
        <topology evidence="1 12">Single-pass membrane protein</topology>
    </subcellularLocation>
</comment>
<evidence type="ECO:0000256" key="10">
    <source>
        <dbReference type="ARBA" id="ARBA00023136"/>
    </source>
</evidence>
<evidence type="ECO:0000256" key="4">
    <source>
        <dbReference type="ARBA" id="ARBA00022547"/>
    </source>
</evidence>
<keyword evidence="9 12" id="KW-0496">Mitochondrion</keyword>
<keyword evidence="5 12" id="KW-0812">Transmembrane</keyword>
<dbReference type="PANTHER" id="PTHR39937:SF1">
    <property type="entry name" value="ATP SYNTHASE PROTEIN 8"/>
    <property type="match status" value="1"/>
</dbReference>
<evidence type="ECO:0000256" key="1">
    <source>
        <dbReference type="ARBA" id="ARBA00004304"/>
    </source>
</evidence>
<dbReference type="GO" id="GO:0045259">
    <property type="term" value="C:proton-transporting ATP synthase complex"/>
    <property type="evidence" value="ECO:0007669"/>
    <property type="project" value="UniProtKB-KW"/>
</dbReference>
<comment type="similarity">
    <text evidence="2 12">Belongs to the ATPase protein 8 family.</text>
</comment>
<evidence type="ECO:0000256" key="3">
    <source>
        <dbReference type="ARBA" id="ARBA00022448"/>
    </source>
</evidence>
<evidence type="ECO:0000256" key="2">
    <source>
        <dbReference type="ARBA" id="ARBA00008892"/>
    </source>
</evidence>
<sequence>MPQLIPEPWFAIFIMSWTAYLLILMPKVNNLKSLNKPVFAESFKNKPQPWNWPWT</sequence>
<dbReference type="EMBL" id="GQ368662">
    <property type="protein sequence ID" value="ACU00382.1"/>
    <property type="molecule type" value="Genomic_DNA"/>
</dbReference>
<dbReference type="GO" id="GO:0031966">
    <property type="term" value="C:mitochondrial membrane"/>
    <property type="evidence" value="ECO:0007669"/>
    <property type="project" value="UniProtKB-SubCell"/>
</dbReference>
<gene>
    <name evidence="14" type="primary">ATP8</name>
</gene>
<keyword evidence="11" id="KW-0066">ATP synthesis</keyword>
<organism evidence="14">
    <name type="scientific">Cryptobranchus alleganiensis</name>
    <name type="common">Hellbender</name>
    <name type="synonym">Salamandra alleganiensis</name>
    <dbReference type="NCBI Taxonomy" id="43048"/>
    <lineage>
        <taxon>Eukaryota</taxon>
        <taxon>Metazoa</taxon>
        <taxon>Chordata</taxon>
        <taxon>Craniata</taxon>
        <taxon>Vertebrata</taxon>
        <taxon>Euteleostomi</taxon>
        <taxon>Amphibia</taxon>
        <taxon>Batrachia</taxon>
        <taxon>Caudata</taxon>
        <taxon>Cryptobranchoidea</taxon>
        <taxon>Cryptobranchidae</taxon>
        <taxon>Cryptobranchus</taxon>
    </lineage>
</organism>
<evidence type="ECO:0000256" key="12">
    <source>
        <dbReference type="RuleBase" id="RU003661"/>
    </source>
</evidence>
<keyword evidence="4 12" id="KW-0138">CF(0)</keyword>
<keyword evidence="10 13" id="KW-0472">Membrane</keyword>
<dbReference type="GO" id="GO:0015986">
    <property type="term" value="P:proton motive force-driven ATP synthesis"/>
    <property type="evidence" value="ECO:0007669"/>
    <property type="project" value="InterPro"/>
</dbReference>
<keyword evidence="3 12" id="KW-0813">Transport</keyword>
<keyword evidence="8 12" id="KW-0406">Ion transport</keyword>
<geneLocation type="mitochondrion" evidence="14"/>
<dbReference type="InterPro" id="IPR001421">
    <property type="entry name" value="ATP8_metazoa"/>
</dbReference>
<evidence type="ECO:0000256" key="7">
    <source>
        <dbReference type="ARBA" id="ARBA00022989"/>
    </source>
</evidence>
<evidence type="ECO:0000256" key="9">
    <source>
        <dbReference type="ARBA" id="ARBA00023128"/>
    </source>
</evidence>
<accession>C9DHK3</accession>
<dbReference type="PANTHER" id="PTHR39937">
    <property type="entry name" value="ATP SYNTHASE PROTEIN 8"/>
    <property type="match status" value="1"/>
</dbReference>
<evidence type="ECO:0000256" key="5">
    <source>
        <dbReference type="ARBA" id="ARBA00022692"/>
    </source>
</evidence>
<dbReference type="InterPro" id="IPR050635">
    <property type="entry name" value="ATPase_protein_8"/>
</dbReference>
<feature type="transmembrane region" description="Helical" evidence="13">
    <location>
        <begin position="6"/>
        <end position="25"/>
    </location>
</feature>
<proteinExistence type="inferred from homology"/>
<dbReference type="Pfam" id="PF00895">
    <property type="entry name" value="ATP-synt_8"/>
    <property type="match status" value="1"/>
</dbReference>
<name>C9DHK3_CRYAE</name>
<evidence type="ECO:0000256" key="13">
    <source>
        <dbReference type="SAM" id="Phobius"/>
    </source>
</evidence>
<keyword evidence="7 13" id="KW-1133">Transmembrane helix</keyword>
<evidence type="ECO:0000313" key="14">
    <source>
        <dbReference type="EMBL" id="ACU00382.1"/>
    </source>
</evidence>
<evidence type="ECO:0000256" key="6">
    <source>
        <dbReference type="ARBA" id="ARBA00022781"/>
    </source>
</evidence>
<reference evidence="14" key="1">
    <citation type="journal article" date="2009" name="Mol. Phylogenet. Evol.">
        <title>Higher-level salamander relationships and divergence dates inferred from complete mitochondrial genomes.</title>
        <authorList>
            <person name="Zhang P."/>
            <person name="Wake D.B."/>
        </authorList>
    </citation>
    <scope>NUCLEOTIDE SEQUENCE</scope>
</reference>
<dbReference type="AlphaFoldDB" id="C9DHK3"/>
<protein>
    <recommendedName>
        <fullName evidence="12">ATP synthase complex subunit 8</fullName>
    </recommendedName>
</protein>
<dbReference type="GO" id="GO:0015078">
    <property type="term" value="F:proton transmembrane transporter activity"/>
    <property type="evidence" value="ECO:0007669"/>
    <property type="project" value="InterPro"/>
</dbReference>
<keyword evidence="6 12" id="KW-0375">Hydrogen ion transport</keyword>